<protein>
    <submittedName>
        <fullName evidence="1">Uncharacterized protein</fullName>
    </submittedName>
</protein>
<sequence length="139" mass="15556">MQFPFEIRDASLHVLLRIRLLLDAVSHFSTEYWRLALDSTALCCAAGTVEPPVLKSVLNKIDLPGAEPDRIAQEIAEIIGLDCSNAIHCSAKEITETAVMRFIVQQRRGITEFLNAIITRIPPPKDISESPMRALIFDR</sequence>
<organism evidence="1 2">
    <name type="scientific">Zingiber officinale</name>
    <name type="common">Ginger</name>
    <name type="synonym">Amomum zingiber</name>
    <dbReference type="NCBI Taxonomy" id="94328"/>
    <lineage>
        <taxon>Eukaryota</taxon>
        <taxon>Viridiplantae</taxon>
        <taxon>Streptophyta</taxon>
        <taxon>Embryophyta</taxon>
        <taxon>Tracheophyta</taxon>
        <taxon>Spermatophyta</taxon>
        <taxon>Magnoliopsida</taxon>
        <taxon>Liliopsida</taxon>
        <taxon>Zingiberales</taxon>
        <taxon>Zingiberaceae</taxon>
        <taxon>Zingiber</taxon>
    </lineage>
</organism>
<dbReference type="GO" id="GO:0005525">
    <property type="term" value="F:GTP binding"/>
    <property type="evidence" value="ECO:0007669"/>
    <property type="project" value="InterPro"/>
</dbReference>
<name>A0A8J5CAB7_ZINOF</name>
<evidence type="ECO:0000313" key="2">
    <source>
        <dbReference type="Proteomes" id="UP000734854"/>
    </source>
</evidence>
<evidence type="ECO:0000313" key="1">
    <source>
        <dbReference type="EMBL" id="KAG6471554.1"/>
    </source>
</evidence>
<proteinExistence type="predicted"/>
<accession>A0A8J5CAB7</accession>
<dbReference type="Gene3D" id="3.40.50.300">
    <property type="entry name" value="P-loop containing nucleotide triphosphate hydrolases"/>
    <property type="match status" value="1"/>
</dbReference>
<keyword evidence="2" id="KW-1185">Reference proteome</keyword>
<gene>
    <name evidence="1" type="ORF">ZIOFF_068997</name>
</gene>
<comment type="caution">
    <text evidence="1">The sequence shown here is derived from an EMBL/GenBank/DDBJ whole genome shotgun (WGS) entry which is preliminary data.</text>
</comment>
<dbReference type="GO" id="GO:0043022">
    <property type="term" value="F:ribosome binding"/>
    <property type="evidence" value="ECO:0007669"/>
    <property type="project" value="TreeGrafter"/>
</dbReference>
<dbReference type="GO" id="GO:0045727">
    <property type="term" value="P:positive regulation of translation"/>
    <property type="evidence" value="ECO:0007669"/>
    <property type="project" value="TreeGrafter"/>
</dbReference>
<dbReference type="PANTHER" id="PTHR43512">
    <property type="entry name" value="TRANSLATION FACTOR GUF1-RELATED"/>
    <property type="match status" value="1"/>
</dbReference>
<dbReference type="EMBL" id="JACMSC010000020">
    <property type="protein sequence ID" value="KAG6471554.1"/>
    <property type="molecule type" value="Genomic_DNA"/>
</dbReference>
<dbReference type="InterPro" id="IPR006297">
    <property type="entry name" value="EF-4"/>
</dbReference>
<reference evidence="1 2" key="1">
    <citation type="submission" date="2020-08" db="EMBL/GenBank/DDBJ databases">
        <title>Plant Genome Project.</title>
        <authorList>
            <person name="Zhang R.-G."/>
        </authorList>
    </citation>
    <scope>NUCLEOTIDE SEQUENCE [LARGE SCALE GENOMIC DNA]</scope>
    <source>
        <tissue evidence="1">Rhizome</tissue>
    </source>
</reference>
<dbReference type="AlphaFoldDB" id="A0A8J5CAB7"/>
<dbReference type="PANTHER" id="PTHR43512:SF4">
    <property type="entry name" value="TRANSLATION FACTOR GUF1 HOMOLOG, CHLOROPLASTIC"/>
    <property type="match status" value="1"/>
</dbReference>
<dbReference type="InterPro" id="IPR027417">
    <property type="entry name" value="P-loop_NTPase"/>
</dbReference>
<dbReference type="Proteomes" id="UP000734854">
    <property type="component" value="Unassembled WGS sequence"/>
</dbReference>
<dbReference type="SUPFAM" id="SSF52540">
    <property type="entry name" value="P-loop containing nucleoside triphosphate hydrolases"/>
    <property type="match status" value="1"/>
</dbReference>